<evidence type="ECO:0000256" key="10">
    <source>
        <dbReference type="SAM" id="Phobius"/>
    </source>
</evidence>
<dbReference type="AlphaFoldDB" id="A0A2S5BI84"/>
<reference evidence="11 12" key="1">
    <citation type="journal article" date="2018" name="Front. Microbiol.">
        <title>Prospects for Fungal Bioremediation of Acidic Radioactive Waste Sites: Characterization and Genome Sequence of Rhodotorula taiwanensis MD1149.</title>
        <authorList>
            <person name="Tkavc R."/>
            <person name="Matrosova V.Y."/>
            <person name="Grichenko O.E."/>
            <person name="Gostincar C."/>
            <person name="Volpe R.P."/>
            <person name="Klimenkova P."/>
            <person name="Gaidamakova E.K."/>
            <person name="Zhou C.E."/>
            <person name="Stewart B.J."/>
            <person name="Lyman M.G."/>
            <person name="Malfatti S.A."/>
            <person name="Rubinfeld B."/>
            <person name="Courtot M."/>
            <person name="Singh J."/>
            <person name="Dalgard C.L."/>
            <person name="Hamilton T."/>
            <person name="Frey K.G."/>
            <person name="Gunde-Cimerman N."/>
            <person name="Dugan L."/>
            <person name="Daly M.J."/>
        </authorList>
    </citation>
    <scope>NUCLEOTIDE SEQUENCE [LARGE SCALE GENOMIC DNA]</scope>
    <source>
        <strain evidence="11 12">MD1149</strain>
    </source>
</reference>
<comment type="subcellular location">
    <subcellularLocation>
        <location evidence="1">Mitochondrion membrane</location>
        <topology evidence="1">Multi-pass membrane protein</topology>
    </subcellularLocation>
</comment>
<feature type="compositionally biased region" description="Pro residues" evidence="9">
    <location>
        <begin position="475"/>
        <end position="487"/>
    </location>
</feature>
<dbReference type="Proteomes" id="UP000237144">
    <property type="component" value="Unassembled WGS sequence"/>
</dbReference>
<dbReference type="SUPFAM" id="SSF103506">
    <property type="entry name" value="Mitochondrial carrier"/>
    <property type="match status" value="1"/>
</dbReference>
<dbReference type="GO" id="GO:1990575">
    <property type="term" value="P:mitochondrial L-ornithine transmembrane transport"/>
    <property type="evidence" value="ECO:0007669"/>
    <property type="project" value="TreeGrafter"/>
</dbReference>
<keyword evidence="12" id="KW-1185">Reference proteome</keyword>
<evidence type="ECO:0000256" key="3">
    <source>
        <dbReference type="ARBA" id="ARBA00022448"/>
    </source>
</evidence>
<dbReference type="InterPro" id="IPR023395">
    <property type="entry name" value="MCP_dom_sf"/>
</dbReference>
<dbReference type="EMBL" id="PJQD01000005">
    <property type="protein sequence ID" value="POY76464.1"/>
    <property type="molecule type" value="Genomic_DNA"/>
</dbReference>
<protein>
    <recommendedName>
        <fullName evidence="13">Mitochondrial carrier protein</fullName>
    </recommendedName>
</protein>
<evidence type="ECO:0000256" key="6">
    <source>
        <dbReference type="ARBA" id="ARBA00022989"/>
    </source>
</evidence>
<feature type="compositionally biased region" description="Low complexity" evidence="9">
    <location>
        <begin position="20"/>
        <end position="38"/>
    </location>
</feature>
<feature type="region of interest" description="Disordered" evidence="9">
    <location>
        <begin position="429"/>
        <end position="491"/>
    </location>
</feature>
<dbReference type="STRING" id="741276.A0A2S5BI84"/>
<proteinExistence type="inferred from homology"/>
<keyword evidence="4 10" id="KW-0812">Transmembrane</keyword>
<dbReference type="GO" id="GO:0031966">
    <property type="term" value="C:mitochondrial membrane"/>
    <property type="evidence" value="ECO:0007669"/>
    <property type="project" value="UniProtKB-SubCell"/>
</dbReference>
<keyword evidence="3" id="KW-0813">Transport</keyword>
<feature type="transmembrane region" description="Helical" evidence="10">
    <location>
        <begin position="259"/>
        <end position="280"/>
    </location>
</feature>
<sequence>MSSASVPVAAPKHDDDDRALVLPGTAAPAAPPADASSAGSNGASVSAALSRAFAGMLAFMFKRPIRLFRPVKISTMAGIQAIAEERGRSVTPAFVRGLIRNEGWRFFPRHILPPLTINAVIGLTLFTTYTTSERLLRNHVDSPLSTFVVIPFVSGASAGAAQSIISAPLDNARHLLLRRQRFLRQASELPRVSRRHRIRLAASNAAGLPFTSWWSLLRDSVFRSGAIVPTAPTSLPIPAPKLSGRERLERARRWARRGWSFFSLSVAKDSVAFGVFFVVFEVGREAARRVGLAYDGIDVSALSTFDEKEGANRQSEKQRRSASGLILQSVLILVSGGLAGYIFSVVARPFERVRAAIYEGRARWAEQQQQQQGSKSARPSPLNDKQPEKTRRARSAGGASERRSAAELGKTGRKAFAVRIGHIRSVSRSLLKTRRRKRGDAAIGEKPSANWHSTLNSREPRQIAKPSGAGDSPRPSRPPGPTPPSPAVPDAMPTATALVRRACRVYGPATFLFAPRSTLQAIDAGRHRAPILSSASTKLTPPPKRPISGPTRLSARARQAVSSQSAASSRLLRVGGTILRYVPPYAIGFFAYAMVSGDLKIEV</sequence>
<name>A0A2S5BI84_9BASI</name>
<evidence type="ECO:0000313" key="11">
    <source>
        <dbReference type="EMBL" id="POY76464.1"/>
    </source>
</evidence>
<comment type="caution">
    <text evidence="11">The sequence shown here is derived from an EMBL/GenBank/DDBJ whole genome shotgun (WGS) entry which is preliminary data.</text>
</comment>
<organism evidence="11 12">
    <name type="scientific">Rhodotorula taiwanensis</name>
    <dbReference type="NCBI Taxonomy" id="741276"/>
    <lineage>
        <taxon>Eukaryota</taxon>
        <taxon>Fungi</taxon>
        <taxon>Dikarya</taxon>
        <taxon>Basidiomycota</taxon>
        <taxon>Pucciniomycotina</taxon>
        <taxon>Microbotryomycetes</taxon>
        <taxon>Sporidiobolales</taxon>
        <taxon>Sporidiobolaceae</taxon>
        <taxon>Rhodotorula</taxon>
    </lineage>
</organism>
<comment type="similarity">
    <text evidence="2">Belongs to the mitochondrial carrier (TC 2.A.29) family.</text>
</comment>
<evidence type="ECO:0008006" key="13">
    <source>
        <dbReference type="Google" id="ProtNLM"/>
    </source>
</evidence>
<feature type="region of interest" description="Disordered" evidence="9">
    <location>
        <begin position="1"/>
        <end position="38"/>
    </location>
</feature>
<keyword evidence="5" id="KW-0677">Repeat</keyword>
<feature type="transmembrane region" description="Helical" evidence="10">
    <location>
        <begin position="325"/>
        <end position="347"/>
    </location>
</feature>
<gene>
    <name evidence="11" type="ORF">BMF94_0665</name>
</gene>
<accession>A0A2S5BI84</accession>
<dbReference type="InterPro" id="IPR050567">
    <property type="entry name" value="Mitochondrial_Carrier"/>
</dbReference>
<dbReference type="PANTHER" id="PTHR45624:SF52">
    <property type="entry name" value="MITOCHONDRIAL CARRIER"/>
    <property type="match status" value="1"/>
</dbReference>
<evidence type="ECO:0000256" key="4">
    <source>
        <dbReference type="ARBA" id="ARBA00022692"/>
    </source>
</evidence>
<dbReference type="Gene3D" id="1.50.40.10">
    <property type="entry name" value="Mitochondrial carrier domain"/>
    <property type="match status" value="1"/>
</dbReference>
<evidence type="ECO:0000256" key="5">
    <source>
        <dbReference type="ARBA" id="ARBA00022737"/>
    </source>
</evidence>
<evidence type="ECO:0000256" key="9">
    <source>
        <dbReference type="SAM" id="MobiDB-lite"/>
    </source>
</evidence>
<evidence type="ECO:0000313" key="12">
    <source>
        <dbReference type="Proteomes" id="UP000237144"/>
    </source>
</evidence>
<evidence type="ECO:0000256" key="7">
    <source>
        <dbReference type="ARBA" id="ARBA00023128"/>
    </source>
</evidence>
<evidence type="ECO:0000256" key="8">
    <source>
        <dbReference type="ARBA" id="ARBA00023136"/>
    </source>
</evidence>
<keyword evidence="8 10" id="KW-0472">Membrane</keyword>
<feature type="region of interest" description="Disordered" evidence="9">
    <location>
        <begin position="366"/>
        <end position="410"/>
    </location>
</feature>
<evidence type="ECO:0000256" key="2">
    <source>
        <dbReference type="ARBA" id="ARBA00006375"/>
    </source>
</evidence>
<evidence type="ECO:0000256" key="1">
    <source>
        <dbReference type="ARBA" id="ARBA00004225"/>
    </source>
</evidence>
<dbReference type="PANTHER" id="PTHR45624">
    <property type="entry name" value="MITOCHONDRIAL BASIC AMINO ACIDS TRANSPORTER-RELATED"/>
    <property type="match status" value="1"/>
</dbReference>
<keyword evidence="7" id="KW-0496">Mitochondrion</keyword>
<dbReference type="GO" id="GO:0000064">
    <property type="term" value="F:L-ornithine transmembrane transporter activity"/>
    <property type="evidence" value="ECO:0007669"/>
    <property type="project" value="TreeGrafter"/>
</dbReference>
<dbReference type="OrthoDB" id="3364892at2759"/>
<keyword evidence="6 10" id="KW-1133">Transmembrane helix</keyword>